<sequence length="69" mass="7254">MDGMNNCNMNIGCPMQKPSEGNGCGGFQSSGCPFSGGRRPRPRSQQSPASKDSCPSGNEYSIATTQYTS</sequence>
<accession>A0AA36C8Y9</accession>
<evidence type="ECO:0000313" key="2">
    <source>
        <dbReference type="EMBL" id="CAJ0563237.1"/>
    </source>
</evidence>
<evidence type="ECO:0000256" key="1">
    <source>
        <dbReference type="SAM" id="MobiDB-lite"/>
    </source>
</evidence>
<gene>
    <name evidence="2" type="ORF">MSPICULIGERA_LOCUS2376</name>
</gene>
<feature type="compositionally biased region" description="Low complexity" evidence="1">
    <location>
        <begin position="30"/>
        <end position="50"/>
    </location>
</feature>
<name>A0AA36C8Y9_9BILA</name>
<comment type="caution">
    <text evidence="2">The sequence shown here is derived from an EMBL/GenBank/DDBJ whole genome shotgun (WGS) entry which is preliminary data.</text>
</comment>
<dbReference type="Proteomes" id="UP001177023">
    <property type="component" value="Unassembled WGS sequence"/>
</dbReference>
<proteinExistence type="predicted"/>
<dbReference type="AlphaFoldDB" id="A0AA36C8Y9"/>
<feature type="compositionally biased region" description="Polar residues" evidence="1">
    <location>
        <begin position="53"/>
        <end position="69"/>
    </location>
</feature>
<protein>
    <submittedName>
        <fullName evidence="2">Uncharacterized protein</fullName>
    </submittedName>
</protein>
<dbReference type="EMBL" id="CATQJA010000693">
    <property type="protein sequence ID" value="CAJ0563237.1"/>
    <property type="molecule type" value="Genomic_DNA"/>
</dbReference>
<organism evidence="2 3">
    <name type="scientific">Mesorhabditis spiculigera</name>
    <dbReference type="NCBI Taxonomy" id="96644"/>
    <lineage>
        <taxon>Eukaryota</taxon>
        <taxon>Metazoa</taxon>
        <taxon>Ecdysozoa</taxon>
        <taxon>Nematoda</taxon>
        <taxon>Chromadorea</taxon>
        <taxon>Rhabditida</taxon>
        <taxon>Rhabditina</taxon>
        <taxon>Rhabditomorpha</taxon>
        <taxon>Rhabditoidea</taxon>
        <taxon>Rhabditidae</taxon>
        <taxon>Mesorhabditinae</taxon>
        <taxon>Mesorhabditis</taxon>
    </lineage>
</organism>
<reference evidence="2" key="1">
    <citation type="submission" date="2023-06" db="EMBL/GenBank/DDBJ databases">
        <authorList>
            <person name="Delattre M."/>
        </authorList>
    </citation>
    <scope>NUCLEOTIDE SEQUENCE</scope>
    <source>
        <strain evidence="2">AF72</strain>
    </source>
</reference>
<evidence type="ECO:0000313" key="3">
    <source>
        <dbReference type="Proteomes" id="UP001177023"/>
    </source>
</evidence>
<feature type="non-terminal residue" evidence="2">
    <location>
        <position position="69"/>
    </location>
</feature>
<feature type="region of interest" description="Disordered" evidence="1">
    <location>
        <begin position="30"/>
        <end position="69"/>
    </location>
</feature>
<keyword evidence="3" id="KW-1185">Reference proteome</keyword>